<reference evidence="7" key="1">
    <citation type="journal article" date="2018" name="DNA Res.">
        <title>Multiple hybrid de novo genome assembly of finger millet, an orphan allotetraploid crop.</title>
        <authorList>
            <person name="Hatakeyama M."/>
            <person name="Aluri S."/>
            <person name="Balachadran M.T."/>
            <person name="Sivarajan S.R."/>
            <person name="Patrignani A."/>
            <person name="Gruter S."/>
            <person name="Poveda L."/>
            <person name="Shimizu-Inatsugi R."/>
            <person name="Baeten J."/>
            <person name="Francoijs K.J."/>
            <person name="Nataraja K.N."/>
            <person name="Reddy Y.A.N."/>
            <person name="Phadnis S."/>
            <person name="Ravikumar R.L."/>
            <person name="Schlapbach R."/>
            <person name="Sreeman S.M."/>
            <person name="Shimizu K.K."/>
        </authorList>
    </citation>
    <scope>NUCLEOTIDE SEQUENCE</scope>
</reference>
<evidence type="ECO:0000256" key="1">
    <source>
        <dbReference type="ARBA" id="ARBA00004123"/>
    </source>
</evidence>
<organism evidence="7 8">
    <name type="scientific">Eleusine coracana subsp. coracana</name>
    <dbReference type="NCBI Taxonomy" id="191504"/>
    <lineage>
        <taxon>Eukaryota</taxon>
        <taxon>Viridiplantae</taxon>
        <taxon>Streptophyta</taxon>
        <taxon>Embryophyta</taxon>
        <taxon>Tracheophyta</taxon>
        <taxon>Spermatophyta</taxon>
        <taxon>Magnoliopsida</taxon>
        <taxon>Liliopsida</taxon>
        <taxon>Poales</taxon>
        <taxon>Poaceae</taxon>
        <taxon>PACMAD clade</taxon>
        <taxon>Chloridoideae</taxon>
        <taxon>Cynodonteae</taxon>
        <taxon>Eleusininae</taxon>
        <taxon>Eleusine</taxon>
    </lineage>
</organism>
<comment type="subcellular location">
    <subcellularLocation>
        <location evidence="1">Nucleus</location>
    </subcellularLocation>
</comment>
<dbReference type="InterPro" id="IPR015300">
    <property type="entry name" value="DNA-bd_pseudobarrel_sf"/>
</dbReference>
<dbReference type="GO" id="GO:0003677">
    <property type="term" value="F:DNA binding"/>
    <property type="evidence" value="ECO:0007669"/>
    <property type="project" value="UniProtKB-KW"/>
</dbReference>
<keyword evidence="4" id="KW-0804">Transcription</keyword>
<sequence>MPPGFAGTPAPVRSAPSLGGSRPERGGRFVEHLAGGDLAGVPAELLPLKKRIVRYHPYAAAWAIQEMASLRGGSGWSGDLRRREKEADEDGGLRAQLLRLRITRPSLLLTKQLTLSDRNPGAGRLVLPERLVRASPLLAMLTAAERRLAFSRRGLPVPAFDRLGRAYRMTLRRDRSAGTFHLKGTNWTLYLSRHDVRAGDAVEVLAFRPSAWQARLDRHGEAGLGMALLHLHCPDANRTWTNRERDAADALLLIAAAASSSCRLTSSANGFESTRLVSNLVEVRKRRVAVNPREVRRRDGKHYNSNPHECSNANTLDLVAPAIELTCQDLSELLYHVSLTGSMILVNTFEEIFGDSYDSGKGVWNILSKTVAENLSQSVVSLASFTGKMRFFACSGIVIKWSGCTMILTSASLVRNPLDEKKIIDNLRAGIGGPVVDLEGKFVGMNFYDWKEGTPFLPRTMIIQVLAHFEKKGYVW</sequence>
<keyword evidence="5" id="KW-0539">Nucleus</keyword>
<evidence type="ECO:0000256" key="4">
    <source>
        <dbReference type="ARBA" id="ARBA00023163"/>
    </source>
</evidence>
<keyword evidence="3" id="KW-0238">DNA-binding</keyword>
<evidence type="ECO:0000256" key="6">
    <source>
        <dbReference type="SAM" id="MobiDB-lite"/>
    </source>
</evidence>
<reference evidence="7" key="2">
    <citation type="submission" date="2021-12" db="EMBL/GenBank/DDBJ databases">
        <title>Resequencing data analysis of finger millet.</title>
        <authorList>
            <person name="Hatakeyama M."/>
            <person name="Aluri S."/>
            <person name="Balachadran M.T."/>
            <person name="Sivarajan S.R."/>
            <person name="Poveda L."/>
            <person name="Shimizu-Inatsugi R."/>
            <person name="Schlapbach R."/>
            <person name="Sreeman S.M."/>
            <person name="Shimizu K.K."/>
        </authorList>
    </citation>
    <scope>NUCLEOTIDE SEQUENCE</scope>
</reference>
<dbReference type="EMBL" id="BQKI01000095">
    <property type="protein sequence ID" value="GJN38227.1"/>
    <property type="molecule type" value="Genomic_DNA"/>
</dbReference>
<protein>
    <recommendedName>
        <fullName evidence="9">TF-B3 domain-containing protein</fullName>
    </recommendedName>
</protein>
<evidence type="ECO:0008006" key="9">
    <source>
        <dbReference type="Google" id="ProtNLM"/>
    </source>
</evidence>
<dbReference type="PANTHER" id="PTHR18868">
    <property type="entry name" value="OS07G0665300 PROTEIN-RELATED"/>
    <property type="match status" value="1"/>
</dbReference>
<feature type="region of interest" description="Disordered" evidence="6">
    <location>
        <begin position="1"/>
        <end position="27"/>
    </location>
</feature>
<proteinExistence type="predicted"/>
<keyword evidence="2" id="KW-0805">Transcription regulation</keyword>
<dbReference type="AlphaFoldDB" id="A0AAV5FU01"/>
<accession>A0AAV5FU01</accession>
<evidence type="ECO:0000256" key="5">
    <source>
        <dbReference type="ARBA" id="ARBA00023242"/>
    </source>
</evidence>
<dbReference type="InterPro" id="IPR009003">
    <property type="entry name" value="Peptidase_S1_PA"/>
</dbReference>
<comment type="caution">
    <text evidence="7">The sequence shown here is derived from an EMBL/GenBank/DDBJ whole genome shotgun (WGS) entry which is preliminary data.</text>
</comment>
<dbReference type="GO" id="GO:0005634">
    <property type="term" value="C:nucleus"/>
    <property type="evidence" value="ECO:0007669"/>
    <property type="project" value="UniProtKB-SubCell"/>
</dbReference>
<keyword evidence="8" id="KW-1185">Reference proteome</keyword>
<dbReference type="SUPFAM" id="SSF50494">
    <property type="entry name" value="Trypsin-like serine proteases"/>
    <property type="match status" value="1"/>
</dbReference>
<evidence type="ECO:0000313" key="8">
    <source>
        <dbReference type="Proteomes" id="UP001054889"/>
    </source>
</evidence>
<dbReference type="SUPFAM" id="SSF101936">
    <property type="entry name" value="DNA-binding pseudobarrel domain"/>
    <property type="match status" value="1"/>
</dbReference>
<name>A0AAV5FU01_ELECO</name>
<evidence type="ECO:0000256" key="3">
    <source>
        <dbReference type="ARBA" id="ARBA00023125"/>
    </source>
</evidence>
<dbReference type="Proteomes" id="UP001054889">
    <property type="component" value="Unassembled WGS sequence"/>
</dbReference>
<dbReference type="Gene3D" id="2.40.330.10">
    <property type="entry name" value="DNA-binding pseudobarrel domain"/>
    <property type="match status" value="1"/>
</dbReference>
<evidence type="ECO:0000256" key="2">
    <source>
        <dbReference type="ARBA" id="ARBA00023015"/>
    </source>
</evidence>
<gene>
    <name evidence="7" type="primary">gb27250</name>
    <name evidence="7" type="ORF">PR202_gb27250</name>
</gene>
<evidence type="ECO:0000313" key="7">
    <source>
        <dbReference type="EMBL" id="GJN38227.1"/>
    </source>
</evidence>